<dbReference type="Proteomes" id="UP000326396">
    <property type="component" value="Linkage Group LG16"/>
</dbReference>
<sequence>MAEVVHYDVIEHILIRFDVNDLISCKSVCKSWHSVITNPGFINRHLNRSYNNDRDDTKHGHRIIILSHELPEVYEHQHQHLVGSSNGLVCISSFISFRVLAGNPLTKEDKTINYGPMVILGSRHRPILPYAIEEKKI</sequence>
<comment type="caution">
    <text evidence="2">The sequence shown here is derived from an EMBL/GenBank/DDBJ whole genome shotgun (WGS) entry which is preliminary data.</text>
</comment>
<dbReference type="PANTHER" id="PTHR31672:SF13">
    <property type="entry name" value="F-BOX PROTEIN CPR30-LIKE"/>
    <property type="match status" value="1"/>
</dbReference>
<dbReference type="OrthoDB" id="1924677at2759"/>
<organism evidence="2 3">
    <name type="scientific">Mikania micrantha</name>
    <name type="common">bitter vine</name>
    <dbReference type="NCBI Taxonomy" id="192012"/>
    <lineage>
        <taxon>Eukaryota</taxon>
        <taxon>Viridiplantae</taxon>
        <taxon>Streptophyta</taxon>
        <taxon>Embryophyta</taxon>
        <taxon>Tracheophyta</taxon>
        <taxon>Spermatophyta</taxon>
        <taxon>Magnoliopsida</taxon>
        <taxon>eudicotyledons</taxon>
        <taxon>Gunneridae</taxon>
        <taxon>Pentapetalae</taxon>
        <taxon>asterids</taxon>
        <taxon>campanulids</taxon>
        <taxon>Asterales</taxon>
        <taxon>Asteraceae</taxon>
        <taxon>Asteroideae</taxon>
        <taxon>Heliantheae alliance</taxon>
        <taxon>Eupatorieae</taxon>
        <taxon>Mikania</taxon>
    </lineage>
</organism>
<dbReference type="SMART" id="SM00256">
    <property type="entry name" value="FBOX"/>
    <property type="match status" value="1"/>
</dbReference>
<dbReference type="Pfam" id="PF00646">
    <property type="entry name" value="F-box"/>
    <property type="match status" value="1"/>
</dbReference>
<dbReference type="InterPro" id="IPR001810">
    <property type="entry name" value="F-box_dom"/>
</dbReference>
<accession>A0A5N6NZX9</accession>
<reference evidence="2 3" key="1">
    <citation type="submission" date="2019-05" db="EMBL/GenBank/DDBJ databases">
        <title>Mikania micrantha, genome provides insights into the molecular mechanism of rapid growth.</title>
        <authorList>
            <person name="Liu B."/>
        </authorList>
    </citation>
    <scope>NUCLEOTIDE SEQUENCE [LARGE SCALE GENOMIC DNA]</scope>
    <source>
        <strain evidence="2">NLD-2019</strain>
        <tissue evidence="2">Leaf</tissue>
    </source>
</reference>
<dbReference type="InterPro" id="IPR036047">
    <property type="entry name" value="F-box-like_dom_sf"/>
</dbReference>
<evidence type="ECO:0000313" key="3">
    <source>
        <dbReference type="Proteomes" id="UP000326396"/>
    </source>
</evidence>
<dbReference type="PANTHER" id="PTHR31672">
    <property type="entry name" value="BNACNNG10540D PROTEIN"/>
    <property type="match status" value="1"/>
</dbReference>
<proteinExistence type="predicted"/>
<dbReference type="SUPFAM" id="SSF81383">
    <property type="entry name" value="F-box domain"/>
    <property type="match status" value="1"/>
</dbReference>
<dbReference type="Gene3D" id="1.20.1280.50">
    <property type="match status" value="1"/>
</dbReference>
<evidence type="ECO:0000259" key="1">
    <source>
        <dbReference type="SMART" id="SM00256"/>
    </source>
</evidence>
<feature type="domain" description="F-box" evidence="1">
    <location>
        <begin position="5"/>
        <end position="45"/>
    </location>
</feature>
<name>A0A5N6NZX9_9ASTR</name>
<keyword evidence="3" id="KW-1185">Reference proteome</keyword>
<protein>
    <recommendedName>
        <fullName evidence="1">F-box domain-containing protein</fullName>
    </recommendedName>
</protein>
<dbReference type="InterPro" id="IPR050796">
    <property type="entry name" value="SCF_F-box_component"/>
</dbReference>
<dbReference type="EMBL" id="SZYD01000008">
    <property type="protein sequence ID" value="KAD5508835.1"/>
    <property type="molecule type" value="Genomic_DNA"/>
</dbReference>
<dbReference type="AlphaFoldDB" id="A0A5N6NZX9"/>
<evidence type="ECO:0000313" key="2">
    <source>
        <dbReference type="EMBL" id="KAD5508835.1"/>
    </source>
</evidence>
<gene>
    <name evidence="2" type="ORF">E3N88_16538</name>
</gene>